<accession>A0A920CV46</accession>
<evidence type="ECO:0000256" key="1">
    <source>
        <dbReference type="SAM" id="SignalP"/>
    </source>
</evidence>
<comment type="caution">
    <text evidence="2">The sequence shown here is derived from an EMBL/GenBank/DDBJ whole genome shotgun (WGS) entry which is preliminary data.</text>
</comment>
<dbReference type="RefSeq" id="WP_212980436.1">
    <property type="nucleotide sequence ID" value="NZ_AP025343.1"/>
</dbReference>
<dbReference type="EMBL" id="BORT01000028">
    <property type="protein sequence ID" value="GIO50142.1"/>
    <property type="molecule type" value="Genomic_DNA"/>
</dbReference>
<gene>
    <name evidence="2" type="ORF">J34TS1_49070</name>
</gene>
<reference evidence="2 3" key="1">
    <citation type="submission" date="2021-03" db="EMBL/GenBank/DDBJ databases">
        <title>Antimicrobial resistance genes in bacteria isolated from Japanese honey, and their potential for conferring macrolide and lincosamide resistance in the American foulbrood pathogen Paenibacillus larvae.</title>
        <authorList>
            <person name="Okamoto M."/>
            <person name="Kumagai M."/>
            <person name="Kanamori H."/>
            <person name="Takamatsu D."/>
        </authorList>
    </citation>
    <scope>NUCLEOTIDE SEQUENCE [LARGE SCALE GENOMIC DNA]</scope>
    <source>
        <strain evidence="2 3">J34TS1</strain>
    </source>
</reference>
<evidence type="ECO:0008006" key="4">
    <source>
        <dbReference type="Google" id="ProtNLM"/>
    </source>
</evidence>
<keyword evidence="3" id="KW-1185">Reference proteome</keyword>
<dbReference type="PROSITE" id="PS51257">
    <property type="entry name" value="PROKAR_LIPOPROTEIN"/>
    <property type="match status" value="1"/>
</dbReference>
<dbReference type="Proteomes" id="UP000682811">
    <property type="component" value="Unassembled WGS sequence"/>
</dbReference>
<organism evidence="2 3">
    <name type="scientific">Paenibacillus azoreducens</name>
    <dbReference type="NCBI Taxonomy" id="116718"/>
    <lineage>
        <taxon>Bacteria</taxon>
        <taxon>Bacillati</taxon>
        <taxon>Bacillota</taxon>
        <taxon>Bacilli</taxon>
        <taxon>Bacillales</taxon>
        <taxon>Paenibacillaceae</taxon>
        <taxon>Paenibacillus</taxon>
    </lineage>
</organism>
<evidence type="ECO:0000313" key="2">
    <source>
        <dbReference type="EMBL" id="GIO50142.1"/>
    </source>
</evidence>
<feature type="chain" id="PRO_5039204070" description="Adhesin domain-containing protein" evidence="1">
    <location>
        <begin position="20"/>
        <end position="305"/>
    </location>
</feature>
<proteinExistence type="predicted"/>
<sequence length="305" mass="32501">MKSFRRFGAVALLSTVFLAGCGEVDEAMQNIKEEAVQTADEFVQAAKDEGNVAVRAADHLATDTTNKVKDNIRKKGKQLNLTAQREVGADTMLYIDHKVGDIKLVPGKGQTLSVKTTIWAKDDKAYSRIEKEAETSFVSANGKLMIVTSPKGEPDTNLWDWSNSKYGTSNFMIDYEVEVPAAMTGFEITNNVGGIQIDNLKGVYLVNNDVGETVISHAYIQGESRIGSGAGRLQLDISGIAEDGSLKAKTDVGSIDANFEGSIKYTLDADSDIGPISGAAKGKQDVNGGGPLVTLSSSVGSITVR</sequence>
<keyword evidence="1" id="KW-0732">Signal</keyword>
<dbReference type="AlphaFoldDB" id="A0A920CV46"/>
<name>A0A920CV46_9BACL</name>
<protein>
    <recommendedName>
        <fullName evidence="4">Adhesin domain-containing protein</fullName>
    </recommendedName>
</protein>
<feature type="signal peptide" evidence="1">
    <location>
        <begin position="1"/>
        <end position="19"/>
    </location>
</feature>
<evidence type="ECO:0000313" key="3">
    <source>
        <dbReference type="Proteomes" id="UP000682811"/>
    </source>
</evidence>